<dbReference type="InterPro" id="IPR050950">
    <property type="entry name" value="HTH-type_LysR_regulators"/>
</dbReference>
<dbReference type="Pfam" id="PF00126">
    <property type="entry name" value="HTH_1"/>
    <property type="match status" value="1"/>
</dbReference>
<accession>A0AAE3EBM8</accession>
<comment type="caution">
    <text evidence="6">The sequence shown here is derived from an EMBL/GenBank/DDBJ whole genome shotgun (WGS) entry which is preliminary data.</text>
</comment>
<evidence type="ECO:0000313" key="6">
    <source>
        <dbReference type="EMBL" id="MCC2231981.1"/>
    </source>
</evidence>
<dbReference type="PANTHER" id="PTHR30419">
    <property type="entry name" value="HTH-TYPE TRANSCRIPTIONAL REGULATOR YBHD"/>
    <property type="match status" value="1"/>
</dbReference>
<dbReference type="InterPro" id="IPR036388">
    <property type="entry name" value="WH-like_DNA-bd_sf"/>
</dbReference>
<feature type="domain" description="HTH lysR-type" evidence="5">
    <location>
        <begin position="1"/>
        <end position="58"/>
    </location>
</feature>
<dbReference type="InterPro" id="IPR036390">
    <property type="entry name" value="WH_DNA-bd_sf"/>
</dbReference>
<comment type="similarity">
    <text evidence="1">Belongs to the LysR transcriptional regulatory family.</text>
</comment>
<keyword evidence="7" id="KW-1185">Reference proteome</keyword>
<gene>
    <name evidence="6" type="ORF">LKD81_13405</name>
</gene>
<evidence type="ECO:0000256" key="2">
    <source>
        <dbReference type="ARBA" id="ARBA00023015"/>
    </source>
</evidence>
<evidence type="ECO:0000313" key="7">
    <source>
        <dbReference type="Proteomes" id="UP001198182"/>
    </source>
</evidence>
<dbReference type="Pfam" id="PF03466">
    <property type="entry name" value="LysR_substrate"/>
    <property type="match status" value="1"/>
</dbReference>
<protein>
    <submittedName>
        <fullName evidence="6">LysR family transcriptional regulator</fullName>
    </submittedName>
</protein>
<proteinExistence type="inferred from homology"/>
<dbReference type="AlphaFoldDB" id="A0AAE3EBM8"/>
<name>A0AAE3EBM8_9FIRM</name>
<dbReference type="CDD" id="cd05466">
    <property type="entry name" value="PBP2_LTTR_substrate"/>
    <property type="match status" value="1"/>
</dbReference>
<reference evidence="6" key="1">
    <citation type="submission" date="2021-10" db="EMBL/GenBank/DDBJ databases">
        <title>Anaerobic single-cell dispensing facilitates the cultivation of human gut bacteria.</title>
        <authorList>
            <person name="Afrizal A."/>
        </authorList>
    </citation>
    <scope>NUCLEOTIDE SEQUENCE</scope>
    <source>
        <strain evidence="6">CLA-AA-H215</strain>
    </source>
</reference>
<dbReference type="GO" id="GO:0003677">
    <property type="term" value="F:DNA binding"/>
    <property type="evidence" value="ECO:0007669"/>
    <property type="project" value="UniProtKB-KW"/>
</dbReference>
<dbReference type="FunFam" id="1.10.10.10:FF:000001">
    <property type="entry name" value="LysR family transcriptional regulator"/>
    <property type="match status" value="1"/>
</dbReference>
<keyword evidence="4" id="KW-0804">Transcription</keyword>
<evidence type="ECO:0000256" key="1">
    <source>
        <dbReference type="ARBA" id="ARBA00009437"/>
    </source>
</evidence>
<dbReference type="Proteomes" id="UP001198182">
    <property type="component" value="Unassembled WGS sequence"/>
</dbReference>
<dbReference type="EMBL" id="JAJEQR010000046">
    <property type="protein sequence ID" value="MCC2231981.1"/>
    <property type="molecule type" value="Genomic_DNA"/>
</dbReference>
<dbReference type="PROSITE" id="PS50931">
    <property type="entry name" value="HTH_LYSR"/>
    <property type="match status" value="1"/>
</dbReference>
<keyword evidence="3" id="KW-0238">DNA-binding</keyword>
<dbReference type="InterPro" id="IPR005119">
    <property type="entry name" value="LysR_subst-bd"/>
</dbReference>
<dbReference type="Gene3D" id="3.40.190.290">
    <property type="match status" value="1"/>
</dbReference>
<organism evidence="6 7">
    <name type="scientific">Hominifimenecus microfluidus</name>
    <dbReference type="NCBI Taxonomy" id="2885348"/>
    <lineage>
        <taxon>Bacteria</taxon>
        <taxon>Bacillati</taxon>
        <taxon>Bacillota</taxon>
        <taxon>Clostridia</taxon>
        <taxon>Lachnospirales</taxon>
        <taxon>Lachnospiraceae</taxon>
        <taxon>Hominifimenecus</taxon>
    </lineage>
</organism>
<dbReference type="RefSeq" id="WP_308454466.1">
    <property type="nucleotide sequence ID" value="NZ_JAJEQR010000046.1"/>
</dbReference>
<dbReference type="GO" id="GO:0003700">
    <property type="term" value="F:DNA-binding transcription factor activity"/>
    <property type="evidence" value="ECO:0007669"/>
    <property type="project" value="InterPro"/>
</dbReference>
<dbReference type="PANTHER" id="PTHR30419:SF25">
    <property type="entry name" value="HTH-TYPE TRANSCRIPTIONAL REGULATOR YTLI"/>
    <property type="match status" value="1"/>
</dbReference>
<dbReference type="InterPro" id="IPR000847">
    <property type="entry name" value="LysR_HTH_N"/>
</dbReference>
<evidence type="ECO:0000259" key="5">
    <source>
        <dbReference type="PROSITE" id="PS50931"/>
    </source>
</evidence>
<dbReference type="GO" id="GO:0005829">
    <property type="term" value="C:cytosol"/>
    <property type="evidence" value="ECO:0007669"/>
    <property type="project" value="TreeGrafter"/>
</dbReference>
<dbReference type="SUPFAM" id="SSF46785">
    <property type="entry name" value="Winged helix' DNA-binding domain"/>
    <property type="match status" value="1"/>
</dbReference>
<evidence type="ECO:0000256" key="4">
    <source>
        <dbReference type="ARBA" id="ARBA00023163"/>
    </source>
</evidence>
<keyword evidence="2" id="KW-0805">Transcription regulation</keyword>
<evidence type="ECO:0000256" key="3">
    <source>
        <dbReference type="ARBA" id="ARBA00023125"/>
    </source>
</evidence>
<dbReference type="SUPFAM" id="SSF53850">
    <property type="entry name" value="Periplasmic binding protein-like II"/>
    <property type="match status" value="1"/>
</dbReference>
<sequence>MDLKELNYIVAIADEGSISRAADKLYMAQSSLSQFLFQYEAELGAKLFVRTARGVRPTSAGEVFIDHARQILMDYHRTKNEIWDIEQLHGGRIELGISTFRGTRLLPRVLKEFRRTYPGIHVKITEQDSAALENLIIDGTLDIAMIALPAVRLKSNFDYLMTDEVMIVAAKDHPVMEYVHRNIEADGSTSQPWVSLADAARFEFIFGAPKTMLGRIARREFRKRNLSAISWNTSFSAGFAAAMGREGVALSFTYRTCIVPNENVEYLRIDPEGVFMDLALAYPSNAYRSKATKALASLMTKMFRREGNL</sequence>
<dbReference type="Gene3D" id="1.10.10.10">
    <property type="entry name" value="Winged helix-like DNA-binding domain superfamily/Winged helix DNA-binding domain"/>
    <property type="match status" value="1"/>
</dbReference>